<evidence type="ECO:0000256" key="2">
    <source>
        <dbReference type="ARBA" id="ARBA00004851"/>
    </source>
</evidence>
<feature type="active site" description="Nucleophile" evidence="12">
    <location>
        <position position="126"/>
    </location>
</feature>
<dbReference type="OMA" id="FKQFWAI"/>
<keyword evidence="10 12" id="KW-0326">Glycosidase</keyword>
<evidence type="ECO:0000313" key="15">
    <source>
        <dbReference type="Proteomes" id="UP000294847"/>
    </source>
</evidence>
<dbReference type="PROSITE" id="PS00777">
    <property type="entry name" value="GH11_2"/>
    <property type="match status" value="1"/>
</dbReference>
<dbReference type="InterPro" id="IPR013320">
    <property type="entry name" value="ConA-like_dom_sf"/>
</dbReference>
<dbReference type="InterPro" id="IPR001137">
    <property type="entry name" value="Glyco_hydro_11"/>
</dbReference>
<dbReference type="InterPro" id="IPR018208">
    <property type="entry name" value="GH11_AS_1"/>
</dbReference>
<dbReference type="SMR" id="A0A4P7ND44"/>
<dbReference type="InterPro" id="IPR033119">
    <property type="entry name" value="GH11_AS_2"/>
</dbReference>
<dbReference type="EMBL" id="CP034206">
    <property type="protein sequence ID" value="QBZ60001.1"/>
    <property type="molecule type" value="Genomic_DNA"/>
</dbReference>
<evidence type="ECO:0000256" key="13">
    <source>
        <dbReference type="RuleBase" id="RU362015"/>
    </source>
</evidence>
<dbReference type="VEuPathDB" id="FungiDB:M_BR32_EuGene_00101571"/>
<protein>
    <recommendedName>
        <fullName evidence="4 12">Endo-1,4-beta-xylanase</fullName>
        <ecNumber evidence="4 12">3.2.1.8</ecNumber>
    </recommendedName>
</protein>
<evidence type="ECO:0000256" key="5">
    <source>
        <dbReference type="ARBA" id="ARBA00022651"/>
    </source>
</evidence>
<dbReference type="GO" id="GO:0045493">
    <property type="term" value="P:xylan catabolic process"/>
    <property type="evidence" value="ECO:0007669"/>
    <property type="project" value="UniProtKB-UniRule"/>
</dbReference>
<dbReference type="PRINTS" id="PR00911">
    <property type="entry name" value="GLHYDRLASE11"/>
</dbReference>
<dbReference type="Proteomes" id="UP000294847">
    <property type="component" value="Chromosome 3"/>
</dbReference>
<proteinExistence type="inferred from homology"/>
<evidence type="ECO:0000256" key="4">
    <source>
        <dbReference type="ARBA" id="ARBA00012590"/>
    </source>
</evidence>
<keyword evidence="6" id="KW-0732">Signal</keyword>
<comment type="catalytic activity">
    <reaction evidence="1 12 13">
        <text>Endohydrolysis of (1-&gt;4)-beta-D-xylosidic linkages in xylans.</text>
        <dbReference type="EC" id="3.2.1.8"/>
    </reaction>
</comment>
<keyword evidence="11 12" id="KW-0624">Polysaccharide degradation</keyword>
<keyword evidence="8" id="KW-0325">Glycoprotein</keyword>
<dbReference type="PANTHER" id="PTHR46828">
    <property type="entry name" value="ENDO-1,4-BETA-XYLANASE A-RELATED"/>
    <property type="match status" value="1"/>
</dbReference>
<keyword evidence="9 12" id="KW-0119">Carbohydrate metabolism</keyword>
<comment type="pathway">
    <text evidence="2 12 13">Glycan degradation; xylan degradation.</text>
</comment>
<dbReference type="PROSITE" id="PS00776">
    <property type="entry name" value="GH11_1"/>
    <property type="match status" value="1"/>
</dbReference>
<evidence type="ECO:0000256" key="11">
    <source>
        <dbReference type="ARBA" id="ARBA00023326"/>
    </source>
</evidence>
<dbReference type="AlphaFoldDB" id="A0A4P7ND44"/>
<organism evidence="14 15">
    <name type="scientific">Pyricularia oryzae</name>
    <name type="common">Rice blast fungus</name>
    <name type="synonym">Magnaporthe oryzae</name>
    <dbReference type="NCBI Taxonomy" id="318829"/>
    <lineage>
        <taxon>Eukaryota</taxon>
        <taxon>Fungi</taxon>
        <taxon>Dikarya</taxon>
        <taxon>Ascomycota</taxon>
        <taxon>Pezizomycotina</taxon>
        <taxon>Sordariomycetes</taxon>
        <taxon>Sordariomycetidae</taxon>
        <taxon>Magnaporthales</taxon>
        <taxon>Pyriculariaceae</taxon>
        <taxon>Pyricularia</taxon>
    </lineage>
</organism>
<evidence type="ECO:0000313" key="14">
    <source>
        <dbReference type="EMBL" id="QBZ60001.1"/>
    </source>
</evidence>
<evidence type="ECO:0000256" key="8">
    <source>
        <dbReference type="ARBA" id="ARBA00023180"/>
    </source>
</evidence>
<name>A0A4P7ND44_PYROR</name>
<dbReference type="InterPro" id="IPR013319">
    <property type="entry name" value="GH11/12"/>
</dbReference>
<evidence type="ECO:0000256" key="6">
    <source>
        <dbReference type="ARBA" id="ARBA00022729"/>
    </source>
</evidence>
<keyword evidence="7 12" id="KW-0378">Hydrolase</keyword>
<evidence type="ECO:0000256" key="10">
    <source>
        <dbReference type="ARBA" id="ARBA00023295"/>
    </source>
</evidence>
<gene>
    <name evidence="14" type="ORF">PoMZ_04970</name>
</gene>
<dbReference type="PANTHER" id="PTHR46828:SF2">
    <property type="entry name" value="ENDO-1,4-BETA-XYLANASE A-RELATED"/>
    <property type="match status" value="1"/>
</dbReference>
<comment type="similarity">
    <text evidence="3 12 13">Belongs to the glycosyl hydrolase 11 (cellulase G) family.</text>
</comment>
<dbReference type="InterPro" id="IPR033123">
    <property type="entry name" value="GH11_dom"/>
</dbReference>
<evidence type="ECO:0000256" key="1">
    <source>
        <dbReference type="ARBA" id="ARBA00000681"/>
    </source>
</evidence>
<keyword evidence="5 12" id="KW-0858">Xylan degradation</keyword>
<accession>A0A4P7ND44</accession>
<reference evidence="14 15" key="1">
    <citation type="journal article" date="2019" name="Mol. Biol. Evol.">
        <title>Blast fungal genomes show frequent chromosomal changes, gene gains and losses, and effector gene turnover.</title>
        <authorList>
            <person name="Gomez Luciano L.B."/>
            <person name="Jason Tsai I."/>
            <person name="Chuma I."/>
            <person name="Tosa Y."/>
            <person name="Chen Y.H."/>
            <person name="Li J.Y."/>
            <person name="Li M.Y."/>
            <person name="Jade Lu M.Y."/>
            <person name="Nakayashiki H."/>
            <person name="Li W.H."/>
        </authorList>
    </citation>
    <scope>NUCLEOTIDE SEQUENCE [LARGE SCALE GENOMIC DNA]</scope>
    <source>
        <strain evidence="14">MZ5-1-6</strain>
    </source>
</reference>
<dbReference type="Gene3D" id="2.60.120.180">
    <property type="match status" value="1"/>
</dbReference>
<evidence type="ECO:0000256" key="7">
    <source>
        <dbReference type="ARBA" id="ARBA00022801"/>
    </source>
</evidence>
<evidence type="ECO:0000256" key="12">
    <source>
        <dbReference type="PROSITE-ProRule" id="PRU01097"/>
    </source>
</evidence>
<dbReference type="Pfam" id="PF00457">
    <property type="entry name" value="Glyco_hydro_11"/>
    <property type="match status" value="1"/>
</dbReference>
<dbReference type="PROSITE" id="PS51761">
    <property type="entry name" value="GH11_3"/>
    <property type="match status" value="1"/>
</dbReference>
<evidence type="ECO:0000256" key="9">
    <source>
        <dbReference type="ARBA" id="ARBA00023277"/>
    </source>
</evidence>
<dbReference type="EC" id="3.2.1.8" evidence="4 12"/>
<sequence>MVSFTSIVTAVVALAGSALAIPAPDGNMTGFPFEQLMRRQSTPSSTGRHNGYYYSWWTDGASPVQYQNGNGGSYSVQWQSGGNFVGGKGWMPGGSKSITYSGTFNPVNNGNAYLCIYGWTQNPLVEYYILENYGEYNPGNSAQSRGTLQAAGGTYTLHESTRVNQPSIEGTRTFQQYWAIRQQKRNSGTVNTGEFFQAWERAGMRMGNHNYMIVATEGYRSAGNSNINVQTPA</sequence>
<dbReference type="UniPathway" id="UPA00114"/>
<feature type="active site" description="Proton donor" evidence="12">
    <location>
        <position position="217"/>
    </location>
</feature>
<dbReference type="GO" id="GO:0031176">
    <property type="term" value="F:endo-1,4-beta-xylanase activity"/>
    <property type="evidence" value="ECO:0007669"/>
    <property type="project" value="UniProtKB-UniRule"/>
</dbReference>
<dbReference type="SUPFAM" id="SSF49899">
    <property type="entry name" value="Concanavalin A-like lectins/glucanases"/>
    <property type="match status" value="1"/>
</dbReference>
<dbReference type="FunFam" id="2.60.120.180:FF:000001">
    <property type="entry name" value="Endo-1,4-beta-xylanase"/>
    <property type="match status" value="1"/>
</dbReference>
<evidence type="ECO:0000256" key="3">
    <source>
        <dbReference type="ARBA" id="ARBA00007792"/>
    </source>
</evidence>